<name>A0A3B6A118_WHEAT</name>
<evidence type="ECO:0000256" key="3">
    <source>
        <dbReference type="ARBA" id="ARBA00022577"/>
    </source>
</evidence>
<evidence type="ECO:0000313" key="7">
    <source>
        <dbReference type="Proteomes" id="UP000019116"/>
    </source>
</evidence>
<dbReference type="Gramene" id="TraesWEE_scaffold_013631_01G000300.1">
    <property type="protein sequence ID" value="TraesWEE_scaffold_013631_01G000300.1"/>
    <property type="gene ID" value="TraesWEE_scaffold_013631_01G000300"/>
</dbReference>
<keyword evidence="5" id="KW-0732">Signal</keyword>
<dbReference type="Gramene" id="TraesRN1D0101004300.1">
    <property type="protein sequence ID" value="TraesRN1D0101004300.1"/>
    <property type="gene ID" value="TraesRN1D0101004300"/>
</dbReference>
<evidence type="ECO:0000313" key="6">
    <source>
        <dbReference type="EnsemblPlants" id="TraesCS1D02G408900.1"/>
    </source>
</evidence>
<evidence type="ECO:0000256" key="4">
    <source>
        <dbReference type="ARBA" id="ARBA00022821"/>
    </source>
</evidence>
<dbReference type="EnsemblPlants" id="TraesCS1D02G408900.1">
    <property type="protein sequence ID" value="TraesCS1D02G408900.1"/>
    <property type="gene ID" value="TraesCS1D02G408900"/>
</dbReference>
<dbReference type="OrthoDB" id="691834at2759"/>
<feature type="chain" id="PRO_5043170797" evidence="5">
    <location>
        <begin position="28"/>
        <end position="91"/>
    </location>
</feature>
<reference evidence="6" key="1">
    <citation type="submission" date="2018-08" db="EMBL/GenBank/DDBJ databases">
        <authorList>
            <person name="Rossello M."/>
        </authorList>
    </citation>
    <scope>NUCLEOTIDE SEQUENCE [LARGE SCALE GENOMIC DNA]</scope>
    <source>
        <strain evidence="6">cv. Chinese Spring</strain>
    </source>
</reference>
<sequence>MAPLKDPRALFLAAIVVTAMAMSSCHAAQGSAEECNRILPCTDSACYFHCQKLGYKDPKTRCERSPPTKGQFYDTCCCLKPEMDNNGLPSE</sequence>
<dbReference type="Gramene" id="TraesROB_scaffold_015322_01G000300.1">
    <property type="protein sequence ID" value="TraesROB_scaffold_015322_01G000300.1"/>
    <property type="gene ID" value="TraesROB_scaffold_015322_01G000300"/>
</dbReference>
<dbReference type="Gramene" id="TraesMAC1D03G00562800.1">
    <property type="protein sequence ID" value="TraesMAC1D03G00562800.1"/>
    <property type="gene ID" value="TraesMAC1D03G00562800"/>
</dbReference>
<keyword evidence="4" id="KW-0611">Plant defense</keyword>
<dbReference type="Gramene" id="TraesCLE_scaffold_016206_01G000400.1">
    <property type="protein sequence ID" value="TraesCLE_scaffold_016206_01G000400.1"/>
    <property type="gene ID" value="TraesCLE_scaffold_016206_01G000400"/>
</dbReference>
<keyword evidence="7" id="KW-1185">Reference proteome</keyword>
<accession>A0A3B6A118</accession>
<dbReference type="Gramene" id="TraesCS1D02G408900.1">
    <property type="protein sequence ID" value="TraesCS1D02G408900.1"/>
    <property type="gene ID" value="TraesCS1D02G408900"/>
</dbReference>
<evidence type="ECO:0000256" key="5">
    <source>
        <dbReference type="SAM" id="SignalP"/>
    </source>
</evidence>
<organism evidence="6">
    <name type="scientific">Triticum aestivum</name>
    <name type="common">Wheat</name>
    <dbReference type="NCBI Taxonomy" id="4565"/>
    <lineage>
        <taxon>Eukaryota</taxon>
        <taxon>Viridiplantae</taxon>
        <taxon>Streptophyta</taxon>
        <taxon>Embryophyta</taxon>
        <taxon>Tracheophyta</taxon>
        <taxon>Spermatophyta</taxon>
        <taxon>Magnoliopsida</taxon>
        <taxon>Liliopsida</taxon>
        <taxon>Poales</taxon>
        <taxon>Poaceae</taxon>
        <taxon>BOP clade</taxon>
        <taxon>Pooideae</taxon>
        <taxon>Triticodae</taxon>
        <taxon>Triticeae</taxon>
        <taxon>Triticinae</taxon>
        <taxon>Triticum</taxon>
    </lineage>
</organism>
<dbReference type="Pfam" id="PF25052">
    <property type="entry name" value="AtDEF-like"/>
    <property type="match status" value="1"/>
</dbReference>
<feature type="signal peptide" evidence="5">
    <location>
        <begin position="1"/>
        <end position="27"/>
    </location>
</feature>
<dbReference type="Gramene" id="TraesCAD_scaffold_018068_01G000400.1">
    <property type="protein sequence ID" value="TraesCAD_scaffold_018068_01G000400.1"/>
    <property type="gene ID" value="TraesCAD_scaffold_018068_01G000400"/>
</dbReference>
<dbReference type="InterPro" id="IPR010851">
    <property type="entry name" value="DEFL"/>
</dbReference>
<proteinExistence type="inferred from homology"/>
<dbReference type="PROSITE" id="PS51257">
    <property type="entry name" value="PROKAR_LIPOPROTEIN"/>
    <property type="match status" value="1"/>
</dbReference>
<dbReference type="AlphaFoldDB" id="A0A3B6A118"/>
<dbReference type="Gramene" id="TraesSYM1D03G00570460.1">
    <property type="protein sequence ID" value="TraesSYM1D03G00570460.1"/>
    <property type="gene ID" value="TraesSYM1D03G00570460"/>
</dbReference>
<keyword evidence="2" id="KW-0929">Antimicrobial</keyword>
<keyword evidence="3" id="KW-0295">Fungicide</keyword>
<comment type="similarity">
    <text evidence="1">Belongs to the DEFL family.</text>
</comment>
<dbReference type="Gramene" id="TraesJUL1D03G00566290.1">
    <property type="protein sequence ID" value="TraesJUL1D03G00566290.1"/>
    <property type="gene ID" value="TraesJUL1D03G00566290"/>
</dbReference>
<dbReference type="Gramene" id="TraesCS1D03G0949100.1">
    <property type="protein sequence ID" value="TraesCS1D03G0949100.1.CDS"/>
    <property type="gene ID" value="TraesCS1D03G0949100"/>
</dbReference>
<dbReference type="OMA" id="MAMSSCH"/>
<reference evidence="6" key="2">
    <citation type="submission" date="2018-10" db="UniProtKB">
        <authorList>
            <consortium name="EnsemblPlants"/>
        </authorList>
    </citation>
    <scope>IDENTIFICATION</scope>
</reference>
<evidence type="ECO:0000256" key="2">
    <source>
        <dbReference type="ARBA" id="ARBA00022529"/>
    </source>
</evidence>
<dbReference type="Gramene" id="TraesPARA_EIv1.0_0320040.3">
    <property type="protein sequence ID" value="TraesPARA_EIv1.0_0320040.3.CDS"/>
    <property type="gene ID" value="TraesPARA_EIv1.0_0320040"/>
</dbReference>
<evidence type="ECO:0000256" key="1">
    <source>
        <dbReference type="ARBA" id="ARBA00006722"/>
    </source>
</evidence>
<protein>
    <submittedName>
        <fullName evidence="6">Uncharacterized protein</fullName>
    </submittedName>
</protein>
<dbReference type="Proteomes" id="UP000019116">
    <property type="component" value="Chromosome 1D"/>
</dbReference>